<dbReference type="AlphaFoldDB" id="A0A0F8XRY1"/>
<organism evidence="1">
    <name type="scientific">marine sediment metagenome</name>
    <dbReference type="NCBI Taxonomy" id="412755"/>
    <lineage>
        <taxon>unclassified sequences</taxon>
        <taxon>metagenomes</taxon>
        <taxon>ecological metagenomes</taxon>
    </lineage>
</organism>
<gene>
    <name evidence="1" type="ORF">LCGC14_2989230</name>
</gene>
<sequence>MLIGLTAGKSTHLEAGYAKGKGKKLIIYSGKFPKGEFDVMYGFADMVTDSQAAVLEYLQGEVK</sequence>
<accession>A0A0F8XRY1</accession>
<name>A0A0F8XRY1_9ZZZZ</name>
<protein>
    <submittedName>
        <fullName evidence="1">Uncharacterized protein</fullName>
    </submittedName>
</protein>
<proteinExistence type="predicted"/>
<reference evidence="1" key="1">
    <citation type="journal article" date="2015" name="Nature">
        <title>Complex archaea that bridge the gap between prokaryotes and eukaryotes.</title>
        <authorList>
            <person name="Spang A."/>
            <person name="Saw J.H."/>
            <person name="Jorgensen S.L."/>
            <person name="Zaremba-Niedzwiedzka K."/>
            <person name="Martijn J."/>
            <person name="Lind A.E."/>
            <person name="van Eijk R."/>
            <person name="Schleper C."/>
            <person name="Guy L."/>
            <person name="Ettema T.J."/>
        </authorList>
    </citation>
    <scope>NUCLEOTIDE SEQUENCE</scope>
</reference>
<dbReference type="EMBL" id="LAZR01061260">
    <property type="protein sequence ID" value="KKK63940.1"/>
    <property type="molecule type" value="Genomic_DNA"/>
</dbReference>
<evidence type="ECO:0000313" key="1">
    <source>
        <dbReference type="EMBL" id="KKK63940.1"/>
    </source>
</evidence>
<comment type="caution">
    <text evidence="1">The sequence shown here is derived from an EMBL/GenBank/DDBJ whole genome shotgun (WGS) entry which is preliminary data.</text>
</comment>